<sequence>MSDDEFSQMMASDMAERLAKILKENPGISQADAMARVQREMLKNNPFVPPEGCPVNSLPDELLAYIFTVGVQLQEEEEEDDDDDDEEEELLMQDDGDDEWEDEDSVEGRPSRPKKKSTAPKAGEKADGEETQTDSSTDSEDDDEDDDDEGPVMPFQVLVSHVCQRWRQVALDTPDLWTTVYFTEPSPFEKSRAYVKRSKNRPLDIILNLSNHEHSEDEDAIDGSAVAELQPDGNLTVRPRDSADPEATYPCPSNISKDEVKEILDIIIPETERWRHFELETDSYEYIYELLDRLSKVGPAPELEVFQIYHYENCEDYQTFQPAELATPFRIFGGTTPKLEMLALWGVHVAWDECVSMFANLKDLELAYHASDVRPSFETFIKMISSENLKTLAISLSGPAGDPKEWPTDIIELPSVVELIISDHEKAYISQLMHILSFPNVKHLVVDANNEDFTEFALQLASPMPNKSRSILAGLETLKIGGLPCDENAANVFLDQLSGLRELKLKCLDGPEQTEGIFFQLLQKPRPGAAQGEGEEKAPMYCPRLEKLATQGIDGQTMKAMVQARQAAGAPLKHISFSDDDDVDILDENWLREHVETLDFYEPSDDESEYDDEELSEDIDGEDVIMPGGLVLHLS</sequence>
<dbReference type="OrthoDB" id="3341212at2759"/>
<keyword evidence="3" id="KW-1185">Reference proteome</keyword>
<dbReference type="KEGG" id="scm:SCHCO_02615239"/>
<dbReference type="AlphaFoldDB" id="D8PZZ3"/>
<accession>D8PZZ3</accession>
<dbReference type="RefSeq" id="XP_003034430.1">
    <property type="nucleotide sequence ID" value="XM_003034384.1"/>
</dbReference>
<dbReference type="VEuPathDB" id="FungiDB:SCHCODRAFT_02615239"/>
<dbReference type="eggNOG" id="ENOG502SMF9">
    <property type="taxonomic scope" value="Eukaryota"/>
</dbReference>
<dbReference type="PANTHER" id="PTHR38926">
    <property type="entry name" value="F-BOX DOMAIN CONTAINING PROTEIN, EXPRESSED"/>
    <property type="match status" value="1"/>
</dbReference>
<dbReference type="EMBL" id="GL377304">
    <property type="protein sequence ID" value="EFI99527.1"/>
    <property type="molecule type" value="Genomic_DNA"/>
</dbReference>
<protein>
    <submittedName>
        <fullName evidence="2">Uncharacterized protein</fullName>
    </submittedName>
</protein>
<feature type="compositionally biased region" description="Acidic residues" evidence="1">
    <location>
        <begin position="74"/>
        <end position="105"/>
    </location>
</feature>
<evidence type="ECO:0000256" key="1">
    <source>
        <dbReference type="SAM" id="MobiDB-lite"/>
    </source>
</evidence>
<dbReference type="GeneID" id="9585477"/>
<proteinExistence type="predicted"/>
<dbReference type="InParanoid" id="D8PZZ3"/>
<dbReference type="PANTHER" id="PTHR38926:SF72">
    <property type="entry name" value="IM:7136021-RELATED"/>
    <property type="match status" value="1"/>
</dbReference>
<feature type="compositionally biased region" description="Acidic residues" evidence="1">
    <location>
        <begin position="129"/>
        <end position="150"/>
    </location>
</feature>
<reference evidence="2 3" key="1">
    <citation type="journal article" date="2010" name="Nat. Biotechnol.">
        <title>Genome sequence of the model mushroom Schizophyllum commune.</title>
        <authorList>
            <person name="Ohm R.A."/>
            <person name="de Jong J.F."/>
            <person name="Lugones L.G."/>
            <person name="Aerts A."/>
            <person name="Kothe E."/>
            <person name="Stajich J.E."/>
            <person name="de Vries R.P."/>
            <person name="Record E."/>
            <person name="Levasseur A."/>
            <person name="Baker S.E."/>
            <person name="Bartholomew K.A."/>
            <person name="Coutinho P.M."/>
            <person name="Erdmann S."/>
            <person name="Fowler T.J."/>
            <person name="Gathman A.C."/>
            <person name="Lombard V."/>
            <person name="Henrissat B."/>
            <person name="Knabe N."/>
            <person name="Kuees U."/>
            <person name="Lilly W.W."/>
            <person name="Lindquist E."/>
            <person name="Lucas S."/>
            <person name="Magnuson J.K."/>
            <person name="Piumi F."/>
            <person name="Raudaskoski M."/>
            <person name="Salamov A."/>
            <person name="Schmutz J."/>
            <person name="Schwarze F.W.M.R."/>
            <person name="vanKuyk P.A."/>
            <person name="Horton J.S."/>
            <person name="Grigoriev I.V."/>
            <person name="Woesten H.A.B."/>
        </authorList>
    </citation>
    <scope>NUCLEOTIDE SEQUENCE [LARGE SCALE GENOMIC DNA]</scope>
    <source>
        <strain evidence="3">H4-8 / FGSC 9210</strain>
    </source>
</reference>
<dbReference type="HOGENOM" id="CLU_020999_1_2_1"/>
<evidence type="ECO:0000313" key="2">
    <source>
        <dbReference type="EMBL" id="EFI99527.1"/>
    </source>
</evidence>
<dbReference type="Proteomes" id="UP000007431">
    <property type="component" value="Unassembled WGS sequence"/>
</dbReference>
<feature type="region of interest" description="Disordered" evidence="1">
    <location>
        <begin position="69"/>
        <end position="152"/>
    </location>
</feature>
<feature type="non-terminal residue" evidence="2">
    <location>
        <position position="635"/>
    </location>
</feature>
<organism evidence="3">
    <name type="scientific">Schizophyllum commune (strain H4-8 / FGSC 9210)</name>
    <name type="common">Split gill fungus</name>
    <dbReference type="NCBI Taxonomy" id="578458"/>
    <lineage>
        <taxon>Eukaryota</taxon>
        <taxon>Fungi</taxon>
        <taxon>Dikarya</taxon>
        <taxon>Basidiomycota</taxon>
        <taxon>Agaricomycotina</taxon>
        <taxon>Agaricomycetes</taxon>
        <taxon>Agaricomycetidae</taxon>
        <taxon>Agaricales</taxon>
        <taxon>Schizophyllaceae</taxon>
        <taxon>Schizophyllum</taxon>
    </lineage>
</organism>
<evidence type="ECO:0000313" key="3">
    <source>
        <dbReference type="Proteomes" id="UP000007431"/>
    </source>
</evidence>
<feature type="region of interest" description="Disordered" evidence="1">
    <location>
        <begin position="232"/>
        <end position="252"/>
    </location>
</feature>
<gene>
    <name evidence="2" type="ORF">SCHCODRAFT_106899</name>
</gene>
<dbReference type="SUPFAM" id="SSF52047">
    <property type="entry name" value="RNI-like"/>
    <property type="match status" value="1"/>
</dbReference>
<dbReference type="OMA" id="VHIDWDA"/>
<name>D8PZZ3_SCHCM</name>